<dbReference type="PROSITE" id="PS51671">
    <property type="entry name" value="ACT"/>
    <property type="match status" value="1"/>
</dbReference>
<reference evidence="4 6" key="1">
    <citation type="journal article" date="2006" name="Proc. Natl. Acad. Sci. U.S.A.">
        <title>Genome analysis of the smallest free-living eukaryote Ostreococcus tauri unveils many unique features.</title>
        <authorList>
            <person name="Derelle E."/>
            <person name="Ferraz C."/>
            <person name="Rombauts S."/>
            <person name="Rouze P."/>
            <person name="Worden A.Z."/>
            <person name="Robbens S."/>
            <person name="Partensky F."/>
            <person name="Degroeve S."/>
            <person name="Echeynie S."/>
            <person name="Cooke R."/>
            <person name="Saeys Y."/>
            <person name="Wuyts J."/>
            <person name="Jabbari K."/>
            <person name="Bowler C."/>
            <person name="Panaud O."/>
            <person name="Piegu B."/>
            <person name="Ball S.G."/>
            <person name="Ral J.-P."/>
            <person name="Bouget F.-Y."/>
            <person name="Piganeau G."/>
            <person name="De Baets B."/>
            <person name="Picard A."/>
            <person name="Delseny M."/>
            <person name="Demaille J."/>
            <person name="Van de Peer Y."/>
            <person name="Moreau H."/>
        </authorList>
    </citation>
    <scope>NUCLEOTIDE SEQUENCE [LARGE SCALE GENOMIC DNA]</scope>
    <source>
        <strain evidence="4 6">OTTH0595</strain>
    </source>
</reference>
<dbReference type="FunCoup" id="A0A098E5L4">
    <property type="interactions" value="738"/>
</dbReference>
<accession>A0A098E5L4</accession>
<evidence type="ECO:0000256" key="1">
    <source>
        <dbReference type="ARBA" id="ARBA00022737"/>
    </source>
</evidence>
<dbReference type="SUPFAM" id="SSF55021">
    <property type="entry name" value="ACT-like"/>
    <property type="match status" value="1"/>
</dbReference>
<protein>
    <submittedName>
        <fullName evidence="4">Unnamed product</fullName>
    </submittedName>
</protein>
<proteinExistence type="predicted"/>
<dbReference type="AlphaFoldDB" id="A0A098E5L4"/>
<evidence type="ECO:0000256" key="2">
    <source>
        <dbReference type="SAM" id="MobiDB-lite"/>
    </source>
</evidence>
<dbReference type="Gene3D" id="3.30.70.260">
    <property type="match status" value="1"/>
</dbReference>
<dbReference type="InterPro" id="IPR045865">
    <property type="entry name" value="ACT-like_dom_sf"/>
</dbReference>
<reference evidence="4" key="2">
    <citation type="journal article" date="2014" name="BMC Genomics">
        <title>An improved genome of the model marine alga Ostreococcus tauri unfolds by assessing Illumina de novo assemblies.</title>
        <authorList>
            <person name="Blanc-Mathieu R."/>
            <person name="Verhelst B."/>
            <person name="Derelle E."/>
            <person name="Rombauts S."/>
            <person name="Bouget F.Y."/>
            <person name="Carre I."/>
            <person name="Chateau A."/>
            <person name="Eyre-Walker A."/>
            <person name="Grimsley N."/>
            <person name="Moreau H."/>
            <person name="Piegu B."/>
            <person name="Rivals E."/>
            <person name="Schackwitz W."/>
            <person name="Van de Peer Y."/>
            <person name="Piganeau G."/>
        </authorList>
    </citation>
    <scope>NUCLEOTIDE SEQUENCE</scope>
    <source>
        <strain evidence="4">RCC4221</strain>
    </source>
</reference>
<dbReference type="PANTHER" id="PTHR31096">
    <property type="entry name" value="ACT DOMAIN-CONTAINING PROTEIN ACR4-RELATED"/>
    <property type="match status" value="1"/>
</dbReference>
<dbReference type="Proteomes" id="UP000195557">
    <property type="component" value="Unassembled WGS sequence"/>
</dbReference>
<evidence type="ECO:0000259" key="3">
    <source>
        <dbReference type="PROSITE" id="PS51671"/>
    </source>
</evidence>
<feature type="domain" description="ACT" evidence="3">
    <location>
        <begin position="173"/>
        <end position="248"/>
    </location>
</feature>
<feature type="region of interest" description="Disordered" evidence="2">
    <location>
        <begin position="1"/>
        <end position="36"/>
    </location>
</feature>
<accession>A0A1Y5IAH9</accession>
<keyword evidence="1" id="KW-0677">Repeat</keyword>
<name>A0A098E5L4_OSTTA</name>
<dbReference type="InParanoid" id="A0A098E5L4"/>
<evidence type="ECO:0000313" key="4">
    <source>
        <dbReference type="EMBL" id="CEG00681.1"/>
    </source>
</evidence>
<accession>A0A454XJ34</accession>
<keyword evidence="6" id="KW-1185">Reference proteome</keyword>
<gene>
    <name evidence="5" type="ORF">BE221DRAFT_193427</name>
    <name evidence="4" type="ORF">OT_ostta18g00330</name>
</gene>
<dbReference type="EMBL" id="CAID01000018">
    <property type="protein sequence ID" value="CEG00681.1"/>
    <property type="molecule type" value="Genomic_DNA"/>
</dbReference>
<dbReference type="EMBL" id="KZ155791">
    <property type="protein sequence ID" value="OUS45224.1"/>
    <property type="molecule type" value="Genomic_DNA"/>
</dbReference>
<dbReference type="InterPro" id="IPR002912">
    <property type="entry name" value="ACT_dom"/>
</dbReference>
<sequence length="248" mass="27184">MSRGMTARAISSVRRETATGARRARRGRGVTRATTDTARPVPKVIIDNKSDAFATVLEVTFGTYLGELVDTIAALKNLGLDINRGEVTMGGDEKTSRFYVLDRDTGEKVTKSERLEEIRQTVLTNMLAFHPESAEFIQAKAPTRAGANDSPLGKVRSTVETGIKCTAEKYHTKLDIETTDRPGLLVDVVRTLKDLSLCVVSAEVDTIGNKAKDIIYITHRGGPLSPAMEQLVVNSLTYYLSLTEEESY</sequence>
<dbReference type="InterPro" id="IPR040217">
    <property type="entry name" value="ACR1-12"/>
</dbReference>
<dbReference type="Proteomes" id="UP000009170">
    <property type="component" value="Unassembled WGS sequence"/>
</dbReference>
<evidence type="ECO:0000313" key="6">
    <source>
        <dbReference type="Proteomes" id="UP000009170"/>
    </source>
</evidence>
<dbReference type="CDD" id="cd04873">
    <property type="entry name" value="ACT_UUR-ACR-like"/>
    <property type="match status" value="1"/>
</dbReference>
<dbReference type="PANTHER" id="PTHR31096:SF60">
    <property type="entry name" value="ACT DOMAIN-CONTAINING PROTEIN ACR12"/>
    <property type="match status" value="1"/>
</dbReference>
<evidence type="ECO:0000313" key="5">
    <source>
        <dbReference type="EMBL" id="OUS45224.1"/>
    </source>
</evidence>
<organism evidence="4 6">
    <name type="scientific">Ostreococcus tauri</name>
    <name type="common">Marine green alga</name>
    <dbReference type="NCBI Taxonomy" id="70448"/>
    <lineage>
        <taxon>Eukaryota</taxon>
        <taxon>Viridiplantae</taxon>
        <taxon>Chlorophyta</taxon>
        <taxon>Mamiellophyceae</taxon>
        <taxon>Mamiellales</taxon>
        <taxon>Bathycoccaceae</taxon>
        <taxon>Ostreococcus</taxon>
    </lineage>
</organism>
<dbReference type="OrthoDB" id="496180at2759"/>
<reference evidence="5" key="3">
    <citation type="submission" date="2017-04" db="EMBL/GenBank/DDBJ databases">
        <title>Population genomics of picophytoplankton unveils novel chromosome hypervariability.</title>
        <authorList>
            <consortium name="DOE Joint Genome Institute"/>
            <person name="Blanc-Mathieu R."/>
            <person name="Krasovec M."/>
            <person name="Hebrard M."/>
            <person name="Yau S."/>
            <person name="Desgranges E."/>
            <person name="Martin J."/>
            <person name="Schackwitz W."/>
            <person name="Kuo A."/>
            <person name="Salin G."/>
            <person name="Donnadieu C."/>
            <person name="Desdevises Y."/>
            <person name="Sanchez-Ferandin S."/>
            <person name="Moreau H."/>
            <person name="Rivals E."/>
            <person name="Grigoriev I.V."/>
            <person name="Grimsley N."/>
            <person name="Eyre-Walker A."/>
            <person name="Piganeau G."/>
        </authorList>
    </citation>
    <scope>NUCLEOTIDE SEQUENCE [LARGE SCALE GENOMIC DNA]</scope>
    <source>
        <strain evidence="5">RCC 1115</strain>
    </source>
</reference>